<dbReference type="GO" id="GO:0031460">
    <property type="term" value="P:glycine betaine transport"/>
    <property type="evidence" value="ECO:0007669"/>
    <property type="project" value="TreeGrafter"/>
</dbReference>
<accession>A0A937F3V3</accession>
<comment type="caution">
    <text evidence="10">The sequence shown here is derived from an EMBL/GenBank/DDBJ whole genome shotgun (WGS) entry which is preliminary data.</text>
</comment>
<dbReference type="PANTHER" id="PTHR30177">
    <property type="entry name" value="GLYCINE BETAINE/L-PROLINE TRANSPORT SYSTEM PERMEASE PROTEIN PROW"/>
    <property type="match status" value="1"/>
</dbReference>
<evidence type="ECO:0000313" key="11">
    <source>
        <dbReference type="Proteomes" id="UP000659388"/>
    </source>
</evidence>
<dbReference type="Pfam" id="PF04069">
    <property type="entry name" value="OpuAC"/>
    <property type="match status" value="2"/>
</dbReference>
<evidence type="ECO:0000256" key="6">
    <source>
        <dbReference type="ARBA" id="ARBA00035642"/>
    </source>
</evidence>
<dbReference type="GO" id="GO:0022857">
    <property type="term" value="F:transmembrane transporter activity"/>
    <property type="evidence" value="ECO:0007669"/>
    <property type="project" value="InterPro"/>
</dbReference>
<organism evidence="10 11">
    <name type="scientific">Fulvivirga sediminis</name>
    <dbReference type="NCBI Taxonomy" id="2803949"/>
    <lineage>
        <taxon>Bacteria</taxon>
        <taxon>Pseudomonadati</taxon>
        <taxon>Bacteroidota</taxon>
        <taxon>Cytophagia</taxon>
        <taxon>Cytophagales</taxon>
        <taxon>Fulvivirgaceae</taxon>
        <taxon>Fulvivirga</taxon>
    </lineage>
</organism>
<feature type="transmembrane region" description="Helical" evidence="8">
    <location>
        <begin position="211"/>
        <end position="232"/>
    </location>
</feature>
<evidence type="ECO:0000313" key="10">
    <source>
        <dbReference type="EMBL" id="MBL3654526.1"/>
    </source>
</evidence>
<comment type="similarity">
    <text evidence="8">Belongs to the binding-protein-dependent transport system permease family.</text>
</comment>
<dbReference type="SUPFAM" id="SSF161098">
    <property type="entry name" value="MetI-like"/>
    <property type="match status" value="1"/>
</dbReference>
<dbReference type="RefSeq" id="WP_202241391.1">
    <property type="nucleotide sequence ID" value="NZ_JAESIY010000001.1"/>
</dbReference>
<keyword evidence="3 8" id="KW-0812">Transmembrane</keyword>
<evidence type="ECO:0000256" key="5">
    <source>
        <dbReference type="ARBA" id="ARBA00023136"/>
    </source>
</evidence>
<dbReference type="AlphaFoldDB" id="A0A937F3V3"/>
<dbReference type="FunFam" id="1.10.3720.10:FF:000001">
    <property type="entry name" value="Glycine betaine ABC transporter, permease"/>
    <property type="match status" value="1"/>
</dbReference>
<keyword evidence="2 8" id="KW-0813">Transport</keyword>
<evidence type="ECO:0000259" key="9">
    <source>
        <dbReference type="PROSITE" id="PS50928"/>
    </source>
</evidence>
<dbReference type="Pfam" id="PF00528">
    <property type="entry name" value="BPD_transp_1"/>
    <property type="match status" value="1"/>
</dbReference>
<comment type="similarity">
    <text evidence="6">In the C-terminal section; belongs to the OsmX family.</text>
</comment>
<feature type="transmembrane region" description="Helical" evidence="8">
    <location>
        <begin position="183"/>
        <end position="204"/>
    </location>
</feature>
<comment type="subcellular location">
    <subcellularLocation>
        <location evidence="1 8">Cell membrane</location>
        <topology evidence="1 8">Multi-pass membrane protein</topology>
    </subcellularLocation>
</comment>
<proteinExistence type="inferred from homology"/>
<dbReference type="Proteomes" id="UP000659388">
    <property type="component" value="Unassembled WGS sequence"/>
</dbReference>
<dbReference type="InterPro" id="IPR051204">
    <property type="entry name" value="ABC_transp_perm/SBD"/>
</dbReference>
<evidence type="ECO:0000256" key="8">
    <source>
        <dbReference type="RuleBase" id="RU363032"/>
    </source>
</evidence>
<keyword evidence="11" id="KW-1185">Reference proteome</keyword>
<comment type="similarity">
    <text evidence="7">In the N-terminal section; belongs to the binding-protein-dependent transport system permease family.</text>
</comment>
<evidence type="ECO:0000256" key="7">
    <source>
        <dbReference type="ARBA" id="ARBA00035652"/>
    </source>
</evidence>
<dbReference type="SUPFAM" id="SSF53850">
    <property type="entry name" value="Periplasmic binding protein-like II"/>
    <property type="match status" value="2"/>
</dbReference>
<dbReference type="EMBL" id="JAESIY010000001">
    <property type="protein sequence ID" value="MBL3654526.1"/>
    <property type="molecule type" value="Genomic_DNA"/>
</dbReference>
<dbReference type="Gene3D" id="1.10.3720.10">
    <property type="entry name" value="MetI-like"/>
    <property type="match status" value="1"/>
</dbReference>
<name>A0A937F3V3_9BACT</name>
<protein>
    <submittedName>
        <fullName evidence="10">ABC transporter permease/substrate-binding protein</fullName>
    </submittedName>
</protein>
<gene>
    <name evidence="10" type="ORF">JL102_00170</name>
</gene>
<dbReference type="PROSITE" id="PS50928">
    <property type="entry name" value="ABC_TM1"/>
    <property type="match status" value="1"/>
</dbReference>
<feature type="transmembrane region" description="Helical" evidence="8">
    <location>
        <begin position="136"/>
        <end position="163"/>
    </location>
</feature>
<dbReference type="InterPro" id="IPR007210">
    <property type="entry name" value="ABC_Gly_betaine_transp_sub-bd"/>
</dbReference>
<sequence>MESIEQFLSFLASHRAELLDQIVEHLGLTLISLAVASGIGISLGILISKNSRLASPVLGFVNALQTIPSVALLGFLLPFLGIGVVPAIVALFLYALLPIVRNTYTGIVEIDPAIKEAAVGMGMSPRQVLIKVEIPLAMPILFAGIRTAFVINVGVATLCSLIAAGGLGEFIFRGLSTNNQYMILAGAIPAAIMALLFDALMGYIQHHIYQLIKPLVIGIIVIFSLVTTYQLLNTNTHHQLIGGFPSEFIERGDGYVDLKETYHLDLEVKEMEIGLMYQAVKNKNVDVISGFSTDGRIEGFNLTVLEDDKNYFPPYHAAPLVRKSTLEKYPEVKDALNQLKNKITDKEMASMNFLVDEKKLDIEKVGRDFLAKKGFQISASKKGKADIIIGSKNFTESFILSHIFKLIIESYTPYTCELKLGFGGTKLLFDALNTGAVDIYPEYTGTGLLVILKPEETKDIIYEKEAVYDFVKKSFSDKYQIEWLQPLGFNNTFALMMRQQQANELGIKKISDLSDH</sequence>
<feature type="domain" description="ABC transmembrane type-1" evidence="9">
    <location>
        <begin position="22"/>
        <end position="201"/>
    </location>
</feature>
<evidence type="ECO:0000256" key="4">
    <source>
        <dbReference type="ARBA" id="ARBA00022989"/>
    </source>
</evidence>
<evidence type="ECO:0000256" key="2">
    <source>
        <dbReference type="ARBA" id="ARBA00022448"/>
    </source>
</evidence>
<feature type="transmembrane region" description="Helical" evidence="8">
    <location>
        <begin position="25"/>
        <end position="47"/>
    </location>
</feature>
<reference evidence="10" key="1">
    <citation type="submission" date="2021-01" db="EMBL/GenBank/DDBJ databases">
        <title>Fulvivirga kasyanovii gen. nov., sp nov., a novel member of the phylum Bacteroidetes isolated from seawater in a mussel farm.</title>
        <authorList>
            <person name="Zhao L.-H."/>
            <person name="Wang Z.-J."/>
        </authorList>
    </citation>
    <scope>NUCLEOTIDE SEQUENCE</scope>
    <source>
        <strain evidence="10">2943</strain>
    </source>
</reference>
<dbReference type="PANTHER" id="PTHR30177:SF4">
    <property type="entry name" value="OSMOPROTECTANT IMPORT PERMEASE PROTEIN OSMW"/>
    <property type="match status" value="1"/>
</dbReference>
<keyword evidence="5 8" id="KW-0472">Membrane</keyword>
<dbReference type="InterPro" id="IPR035906">
    <property type="entry name" value="MetI-like_sf"/>
</dbReference>
<dbReference type="Gene3D" id="3.40.190.10">
    <property type="entry name" value="Periplasmic binding protein-like II"/>
    <property type="match status" value="2"/>
</dbReference>
<evidence type="ECO:0000256" key="3">
    <source>
        <dbReference type="ARBA" id="ARBA00022692"/>
    </source>
</evidence>
<feature type="transmembrane region" description="Helical" evidence="8">
    <location>
        <begin position="67"/>
        <end position="97"/>
    </location>
</feature>
<dbReference type="InterPro" id="IPR000515">
    <property type="entry name" value="MetI-like"/>
</dbReference>
<dbReference type="GO" id="GO:0043190">
    <property type="term" value="C:ATP-binding cassette (ABC) transporter complex"/>
    <property type="evidence" value="ECO:0007669"/>
    <property type="project" value="InterPro"/>
</dbReference>
<evidence type="ECO:0000256" key="1">
    <source>
        <dbReference type="ARBA" id="ARBA00004651"/>
    </source>
</evidence>
<keyword evidence="4 8" id="KW-1133">Transmembrane helix</keyword>